<feature type="domain" description="CusB-like barrel-sandwich hybrid" evidence="5">
    <location>
        <begin position="137"/>
        <end position="254"/>
    </location>
</feature>
<dbReference type="Pfam" id="PF25869">
    <property type="entry name" value="3HB_CusB"/>
    <property type="match status" value="1"/>
</dbReference>
<dbReference type="OrthoDB" id="9806939at2"/>
<keyword evidence="2" id="KW-0813">Transport</keyword>
<dbReference type="InterPro" id="IPR045800">
    <property type="entry name" value="HMBD"/>
</dbReference>
<keyword evidence="9" id="KW-1185">Reference proteome</keyword>
<organism evidence="8 9">
    <name type="scientific">Caenimonas koreensis DSM 17982</name>
    <dbReference type="NCBI Taxonomy" id="1121255"/>
    <lineage>
        <taxon>Bacteria</taxon>
        <taxon>Pseudomonadati</taxon>
        <taxon>Pseudomonadota</taxon>
        <taxon>Betaproteobacteria</taxon>
        <taxon>Burkholderiales</taxon>
        <taxon>Comamonadaceae</taxon>
        <taxon>Caenimonas</taxon>
    </lineage>
</organism>
<evidence type="ECO:0000259" key="4">
    <source>
        <dbReference type="Pfam" id="PF25869"/>
    </source>
</evidence>
<evidence type="ECO:0000259" key="7">
    <source>
        <dbReference type="Pfam" id="PF25967"/>
    </source>
</evidence>
<dbReference type="InterPro" id="IPR058627">
    <property type="entry name" value="MdtA-like_C"/>
</dbReference>
<evidence type="ECO:0000259" key="5">
    <source>
        <dbReference type="Pfam" id="PF25919"/>
    </source>
</evidence>
<dbReference type="GO" id="GO:0015679">
    <property type="term" value="P:plasma membrane copper ion transport"/>
    <property type="evidence" value="ECO:0007669"/>
    <property type="project" value="TreeGrafter"/>
</dbReference>
<proteinExistence type="inferred from homology"/>
<dbReference type="Gene3D" id="2.40.30.170">
    <property type="match status" value="1"/>
</dbReference>
<dbReference type="EMBL" id="WJBU01000013">
    <property type="protein sequence ID" value="MRD48513.1"/>
    <property type="molecule type" value="Genomic_DNA"/>
</dbReference>
<dbReference type="InterPro" id="IPR006143">
    <property type="entry name" value="RND_pump_MFP"/>
</dbReference>
<dbReference type="InterPro" id="IPR058792">
    <property type="entry name" value="Beta-barrel_RND_2"/>
</dbReference>
<dbReference type="AlphaFoldDB" id="A0A844B5L7"/>
<protein>
    <submittedName>
        <fullName evidence="8">Efflux RND transporter periplasmic adaptor subunit</fullName>
    </submittedName>
</protein>
<evidence type="ECO:0000256" key="1">
    <source>
        <dbReference type="ARBA" id="ARBA00009477"/>
    </source>
</evidence>
<dbReference type="GO" id="GO:0016020">
    <property type="term" value="C:membrane"/>
    <property type="evidence" value="ECO:0007669"/>
    <property type="project" value="InterPro"/>
</dbReference>
<dbReference type="FunFam" id="2.40.30.170:FF:000010">
    <property type="entry name" value="Efflux RND transporter periplasmic adaptor subunit"/>
    <property type="match status" value="1"/>
</dbReference>
<dbReference type="Gene3D" id="6.10.140.730">
    <property type="match status" value="1"/>
</dbReference>
<evidence type="ECO:0000313" key="8">
    <source>
        <dbReference type="EMBL" id="MRD48513.1"/>
    </source>
</evidence>
<evidence type="ECO:0000259" key="3">
    <source>
        <dbReference type="Pfam" id="PF19335"/>
    </source>
</evidence>
<dbReference type="InterPro" id="IPR058790">
    <property type="entry name" value="BSH_CusB"/>
</dbReference>
<feature type="domain" description="CusB-like three alpha-helical bundle" evidence="4">
    <location>
        <begin position="173"/>
        <end position="220"/>
    </location>
</feature>
<sequence>MNSTFSKVLPGVVILAVGVGIGAGISHWRSFGAHAVDPAPQAASAAPAAAGRKVLYWYDPMSPTQKFDKPGKSPFMDMQLVPRYADEEQASAAASPQLAVSAQAQQALGLRLASVERKSINAAIDVVGTVGLNDRDVSIVQARAAGFVERVYARAPGDVIAAGAPLVDVLNPEWLGAQQEFLAVKATNDAALTQAARQRLVLLGISAAAIEKVERTGQPTALHTITAPSGGVITELMVRRGMSISPGMTLARINGLDSVWLEAALPEAQAATMQPGQAVQARFVALPGLVVNGRIAAVLPESNRETRTLRVRIELPNPVQRLKAGMFAQVSVRGAERTALVVPAEAVIRTGKRSLVYLSEQPGKFRPVEVQVREQVGEQMVVTGGLSEGQKVVASGQFLIDSEASLQGVMARAAAPAAPLAAPVAAPVASTPAASTEPEYQTRGIVVDIDADGVTLDHQAVAALKWPPMTMPFKLADKKLGAGVKKSQAVDFSFVKRGDDYVITRLAPAAPTHAKGAQR</sequence>
<dbReference type="PANTHER" id="PTHR30097">
    <property type="entry name" value="CATION EFFLUX SYSTEM PROTEIN CUSB"/>
    <property type="match status" value="1"/>
</dbReference>
<evidence type="ECO:0000313" key="9">
    <source>
        <dbReference type="Proteomes" id="UP000487350"/>
    </source>
</evidence>
<evidence type="ECO:0000259" key="6">
    <source>
        <dbReference type="Pfam" id="PF25954"/>
    </source>
</evidence>
<dbReference type="Pfam" id="PF25967">
    <property type="entry name" value="RND-MFP_C"/>
    <property type="match status" value="1"/>
</dbReference>
<feature type="domain" description="CusB-like beta-barrel" evidence="6">
    <location>
        <begin position="258"/>
        <end position="335"/>
    </location>
</feature>
<dbReference type="Pfam" id="PF11604">
    <property type="entry name" value="CusF_Ec"/>
    <property type="match status" value="1"/>
</dbReference>
<dbReference type="InterPro" id="IPR051909">
    <property type="entry name" value="MFP_Cation_Efflux"/>
</dbReference>
<dbReference type="InterPro" id="IPR021647">
    <property type="entry name" value="CusF_Ec"/>
</dbReference>
<dbReference type="Pfam" id="PF25954">
    <property type="entry name" value="Beta-barrel_RND_2"/>
    <property type="match status" value="1"/>
</dbReference>
<feature type="domain" description="Heavy metal binding" evidence="3">
    <location>
        <begin position="56"/>
        <end position="82"/>
    </location>
</feature>
<dbReference type="Gene3D" id="2.40.50.100">
    <property type="match status" value="1"/>
</dbReference>
<evidence type="ECO:0000256" key="2">
    <source>
        <dbReference type="ARBA" id="ARBA00022448"/>
    </source>
</evidence>
<dbReference type="GO" id="GO:0030288">
    <property type="term" value="C:outer membrane-bounded periplasmic space"/>
    <property type="evidence" value="ECO:0007669"/>
    <property type="project" value="TreeGrafter"/>
</dbReference>
<dbReference type="Pfam" id="PF19335">
    <property type="entry name" value="HMBD"/>
    <property type="match status" value="1"/>
</dbReference>
<dbReference type="Gene3D" id="2.40.420.20">
    <property type="match status" value="1"/>
</dbReference>
<feature type="domain" description="Multidrug resistance protein MdtA-like C-terminal permuted SH3" evidence="7">
    <location>
        <begin position="339"/>
        <end position="396"/>
    </location>
</feature>
<dbReference type="Proteomes" id="UP000487350">
    <property type="component" value="Unassembled WGS sequence"/>
</dbReference>
<dbReference type="Gene3D" id="2.40.50.320">
    <property type="entry name" value="Copper binding periplasmic protein CusF"/>
    <property type="match status" value="1"/>
</dbReference>
<comment type="similarity">
    <text evidence="1">Belongs to the membrane fusion protein (MFP) (TC 8.A.1) family.</text>
</comment>
<name>A0A844B5L7_9BURK</name>
<dbReference type="GO" id="GO:0046914">
    <property type="term" value="F:transition metal ion binding"/>
    <property type="evidence" value="ECO:0007669"/>
    <property type="project" value="TreeGrafter"/>
</dbReference>
<dbReference type="NCBIfam" id="TIGR01730">
    <property type="entry name" value="RND_mfp"/>
    <property type="match status" value="1"/>
</dbReference>
<dbReference type="GO" id="GO:0060003">
    <property type="term" value="P:copper ion export"/>
    <property type="evidence" value="ECO:0007669"/>
    <property type="project" value="TreeGrafter"/>
</dbReference>
<dbReference type="GO" id="GO:0022857">
    <property type="term" value="F:transmembrane transporter activity"/>
    <property type="evidence" value="ECO:0007669"/>
    <property type="project" value="InterPro"/>
</dbReference>
<dbReference type="SUPFAM" id="SSF111369">
    <property type="entry name" value="HlyD-like secretion proteins"/>
    <property type="match status" value="1"/>
</dbReference>
<dbReference type="Pfam" id="PF25919">
    <property type="entry name" value="BSH_CusB"/>
    <property type="match status" value="1"/>
</dbReference>
<gene>
    <name evidence="8" type="ORF">GHT07_14595</name>
</gene>
<dbReference type="RefSeq" id="WP_153585831.1">
    <property type="nucleotide sequence ID" value="NZ_WJBU01000013.1"/>
</dbReference>
<dbReference type="InterPro" id="IPR042230">
    <property type="entry name" value="CusF_sf"/>
</dbReference>
<accession>A0A844B5L7</accession>
<reference evidence="8 9" key="1">
    <citation type="submission" date="2019-11" db="EMBL/GenBank/DDBJ databases">
        <title>Caenimonas koreensis gen. nov., sp. nov., isolated from activated sludge.</title>
        <authorList>
            <person name="Seung H.R."/>
        </authorList>
    </citation>
    <scope>NUCLEOTIDE SEQUENCE [LARGE SCALE GENOMIC DNA]</scope>
    <source>
        <strain evidence="8 9">EMB320</strain>
    </source>
</reference>
<dbReference type="PANTHER" id="PTHR30097:SF15">
    <property type="entry name" value="CATION EFFLUX SYSTEM PROTEIN CUSB"/>
    <property type="match status" value="1"/>
</dbReference>
<comment type="caution">
    <text evidence="8">The sequence shown here is derived from an EMBL/GenBank/DDBJ whole genome shotgun (WGS) entry which is preliminary data.</text>
</comment>
<dbReference type="InterPro" id="IPR058791">
    <property type="entry name" value="3HB_CusB"/>
</dbReference>